<dbReference type="Proteomes" id="UP000327157">
    <property type="component" value="Chromosome 15"/>
</dbReference>
<dbReference type="EMBL" id="SMOL01000401">
    <property type="protein sequence ID" value="KAB2617708.1"/>
    <property type="molecule type" value="Genomic_DNA"/>
</dbReference>
<gene>
    <name evidence="3" type="ORF">D8674_013577</name>
</gene>
<comment type="caution">
    <text evidence="3">The sequence shown here is derived from an EMBL/GenBank/DDBJ whole genome shotgun (WGS) entry which is preliminary data.</text>
</comment>
<feature type="chain" id="PRO_5024369374" evidence="2">
    <location>
        <begin position="34"/>
        <end position="167"/>
    </location>
</feature>
<evidence type="ECO:0000256" key="2">
    <source>
        <dbReference type="SAM" id="SignalP"/>
    </source>
</evidence>
<dbReference type="GO" id="GO:0006508">
    <property type="term" value="P:proteolysis"/>
    <property type="evidence" value="ECO:0007669"/>
    <property type="project" value="InterPro"/>
</dbReference>
<dbReference type="InterPro" id="IPR001563">
    <property type="entry name" value="Peptidase_S10"/>
</dbReference>
<keyword evidence="2" id="KW-0732">Signal</keyword>
<reference evidence="3 4" key="1">
    <citation type="submission" date="2019-09" db="EMBL/GenBank/DDBJ databases">
        <authorList>
            <person name="Ou C."/>
        </authorList>
    </citation>
    <scope>NUCLEOTIDE SEQUENCE [LARGE SCALE GENOMIC DNA]</scope>
    <source>
        <strain evidence="3">S2</strain>
        <tissue evidence="3">Leaf</tissue>
    </source>
</reference>
<accession>A0A5N5GR06</accession>
<name>A0A5N5GR06_9ROSA</name>
<dbReference type="Gene3D" id="3.40.50.1820">
    <property type="entry name" value="alpha/beta hydrolase"/>
    <property type="match status" value="1"/>
</dbReference>
<comment type="similarity">
    <text evidence="1">Belongs to the peptidase S10 family.</text>
</comment>
<keyword evidence="3" id="KW-0645">Protease</keyword>
<dbReference type="GO" id="GO:0004185">
    <property type="term" value="F:serine-type carboxypeptidase activity"/>
    <property type="evidence" value="ECO:0007669"/>
    <property type="project" value="InterPro"/>
</dbReference>
<organism evidence="3 4">
    <name type="scientific">Pyrus ussuriensis x Pyrus communis</name>
    <dbReference type="NCBI Taxonomy" id="2448454"/>
    <lineage>
        <taxon>Eukaryota</taxon>
        <taxon>Viridiplantae</taxon>
        <taxon>Streptophyta</taxon>
        <taxon>Embryophyta</taxon>
        <taxon>Tracheophyta</taxon>
        <taxon>Spermatophyta</taxon>
        <taxon>Magnoliopsida</taxon>
        <taxon>eudicotyledons</taxon>
        <taxon>Gunneridae</taxon>
        <taxon>Pentapetalae</taxon>
        <taxon>rosids</taxon>
        <taxon>fabids</taxon>
        <taxon>Rosales</taxon>
        <taxon>Rosaceae</taxon>
        <taxon>Amygdaloideae</taxon>
        <taxon>Maleae</taxon>
        <taxon>Pyrus</taxon>
    </lineage>
</organism>
<evidence type="ECO:0000313" key="4">
    <source>
        <dbReference type="Proteomes" id="UP000327157"/>
    </source>
</evidence>
<evidence type="ECO:0000313" key="3">
    <source>
        <dbReference type="EMBL" id="KAB2617708.1"/>
    </source>
</evidence>
<dbReference type="SUPFAM" id="SSF53474">
    <property type="entry name" value="alpha/beta-Hydrolases"/>
    <property type="match status" value="1"/>
</dbReference>
<dbReference type="GO" id="GO:0016747">
    <property type="term" value="F:acyltransferase activity, transferring groups other than amino-acyl groups"/>
    <property type="evidence" value="ECO:0007669"/>
    <property type="project" value="TreeGrafter"/>
</dbReference>
<keyword evidence="3" id="KW-0378">Hydrolase</keyword>
<protein>
    <submittedName>
        <fullName evidence="3">Serine carboxypeptidase-like 2</fullName>
    </submittedName>
</protein>
<evidence type="ECO:0000256" key="1">
    <source>
        <dbReference type="ARBA" id="ARBA00009431"/>
    </source>
</evidence>
<dbReference type="PANTHER" id="PTHR11802:SF29">
    <property type="entry name" value="SERINE CARBOXYPEPTIDASE-LIKE 19"/>
    <property type="match status" value="1"/>
</dbReference>
<dbReference type="AlphaFoldDB" id="A0A5N5GR06"/>
<keyword evidence="4" id="KW-1185">Reference proteome</keyword>
<dbReference type="GO" id="GO:0019748">
    <property type="term" value="P:secondary metabolic process"/>
    <property type="evidence" value="ECO:0007669"/>
    <property type="project" value="TreeGrafter"/>
</dbReference>
<feature type="signal peptide" evidence="2">
    <location>
        <begin position="1"/>
        <end position="33"/>
    </location>
</feature>
<dbReference type="InterPro" id="IPR029058">
    <property type="entry name" value="AB_hydrolase_fold"/>
</dbReference>
<reference evidence="4" key="2">
    <citation type="submission" date="2019-10" db="EMBL/GenBank/DDBJ databases">
        <title>A de novo genome assembly of a pear dwarfing rootstock.</title>
        <authorList>
            <person name="Wang F."/>
            <person name="Wang J."/>
            <person name="Li S."/>
            <person name="Zhang Y."/>
            <person name="Fang M."/>
            <person name="Ma L."/>
            <person name="Zhao Y."/>
            <person name="Jiang S."/>
        </authorList>
    </citation>
    <scope>NUCLEOTIDE SEQUENCE [LARGE SCALE GENOMIC DNA]</scope>
</reference>
<dbReference type="OrthoDB" id="443318at2759"/>
<keyword evidence="3" id="KW-0121">Carboxypeptidase</keyword>
<reference evidence="3 4" key="3">
    <citation type="submission" date="2019-11" db="EMBL/GenBank/DDBJ databases">
        <title>A de novo genome assembly of a pear dwarfing rootstock.</title>
        <authorList>
            <person name="Wang F."/>
            <person name="Wang J."/>
            <person name="Li S."/>
            <person name="Zhang Y."/>
            <person name="Fang M."/>
            <person name="Ma L."/>
            <person name="Zhao Y."/>
            <person name="Jiang S."/>
        </authorList>
    </citation>
    <scope>NUCLEOTIDE SEQUENCE [LARGE SCALE GENOMIC DNA]</scope>
    <source>
        <strain evidence="3">S2</strain>
        <tissue evidence="3">Leaf</tissue>
    </source>
</reference>
<proteinExistence type="inferred from homology"/>
<sequence length="167" mass="18827">MLGKFIFAKYFRWLCLRTIFVLLLFSKPQLVSCTAIIKTPPGFHSSLPFKLETGYIGVDEKEDEQLFYYLVESERNPRDDPLLLWLTGGPTCSGLCELVFEIGPIKFNMVEHNSSLPTFALNPYSWTKVSSILFVDAPIALGSRIQGAPKDPVIYCLLIICIASSQR</sequence>
<dbReference type="PANTHER" id="PTHR11802">
    <property type="entry name" value="SERINE PROTEASE FAMILY S10 SERINE CARBOXYPEPTIDASE"/>
    <property type="match status" value="1"/>
</dbReference>
<dbReference type="Pfam" id="PF00450">
    <property type="entry name" value="Peptidase_S10"/>
    <property type="match status" value="1"/>
</dbReference>